<evidence type="ECO:0008006" key="3">
    <source>
        <dbReference type="Google" id="ProtNLM"/>
    </source>
</evidence>
<sequence length="150" mass="17315">MVFSSSKNNTFVDQTILYLMQRLEREGRAHHLSQRVDHRHNVHAPAKLGIADRDPNNLPVDFKPLYHAWITDISSSGVGMLLEHDLPHNVIMWLNLGSMIPEEHRPEQQQLLPIRIAYCMKLLPHTYRVGGAFVKDISSIPDKAWQHVIR</sequence>
<name>A0A517YYV1_9BACT</name>
<gene>
    <name evidence="1" type="ORF">KS4_34850</name>
</gene>
<reference evidence="1 2" key="1">
    <citation type="submission" date="2019-02" db="EMBL/GenBank/DDBJ databases">
        <title>Deep-cultivation of Planctomycetes and their phenomic and genomic characterization uncovers novel biology.</title>
        <authorList>
            <person name="Wiegand S."/>
            <person name="Jogler M."/>
            <person name="Boedeker C."/>
            <person name="Pinto D."/>
            <person name="Vollmers J."/>
            <person name="Rivas-Marin E."/>
            <person name="Kohn T."/>
            <person name="Peeters S.H."/>
            <person name="Heuer A."/>
            <person name="Rast P."/>
            <person name="Oberbeckmann S."/>
            <person name="Bunk B."/>
            <person name="Jeske O."/>
            <person name="Meyerdierks A."/>
            <person name="Storesund J.E."/>
            <person name="Kallscheuer N."/>
            <person name="Luecker S."/>
            <person name="Lage O.M."/>
            <person name="Pohl T."/>
            <person name="Merkel B.J."/>
            <person name="Hornburger P."/>
            <person name="Mueller R.-W."/>
            <person name="Bruemmer F."/>
            <person name="Labrenz M."/>
            <person name="Spormann A.M."/>
            <person name="Op den Camp H."/>
            <person name="Overmann J."/>
            <person name="Amann R."/>
            <person name="Jetten M.S.M."/>
            <person name="Mascher T."/>
            <person name="Medema M.H."/>
            <person name="Devos D.P."/>
            <person name="Kaster A.-K."/>
            <person name="Ovreas L."/>
            <person name="Rohde M."/>
            <person name="Galperin M.Y."/>
            <person name="Jogler C."/>
        </authorList>
    </citation>
    <scope>NUCLEOTIDE SEQUENCE [LARGE SCALE GENOMIC DNA]</scope>
    <source>
        <strain evidence="1 2">KS4</strain>
    </source>
</reference>
<dbReference type="Proteomes" id="UP000317369">
    <property type="component" value="Chromosome"/>
</dbReference>
<evidence type="ECO:0000313" key="1">
    <source>
        <dbReference type="EMBL" id="QDU35404.1"/>
    </source>
</evidence>
<keyword evidence="2" id="KW-1185">Reference proteome</keyword>
<proteinExistence type="predicted"/>
<accession>A0A517YYV1</accession>
<evidence type="ECO:0000313" key="2">
    <source>
        <dbReference type="Proteomes" id="UP000317369"/>
    </source>
</evidence>
<organism evidence="1 2">
    <name type="scientific">Poriferisphaera corsica</name>
    <dbReference type="NCBI Taxonomy" id="2528020"/>
    <lineage>
        <taxon>Bacteria</taxon>
        <taxon>Pseudomonadati</taxon>
        <taxon>Planctomycetota</taxon>
        <taxon>Phycisphaerae</taxon>
        <taxon>Phycisphaerales</taxon>
        <taxon>Phycisphaeraceae</taxon>
        <taxon>Poriferisphaera</taxon>
    </lineage>
</organism>
<dbReference type="KEGG" id="pcor:KS4_34850"/>
<protein>
    <recommendedName>
        <fullName evidence="3">PilZ domain-containing protein</fullName>
    </recommendedName>
</protein>
<dbReference type="EMBL" id="CP036425">
    <property type="protein sequence ID" value="QDU35404.1"/>
    <property type="molecule type" value="Genomic_DNA"/>
</dbReference>
<dbReference type="AlphaFoldDB" id="A0A517YYV1"/>